<dbReference type="SUPFAM" id="SSF53335">
    <property type="entry name" value="S-adenosyl-L-methionine-dependent methyltransferases"/>
    <property type="match status" value="2"/>
</dbReference>
<organism evidence="1 2">
    <name type="scientific">Cryptococcus neoformans Tu259-1</name>
    <dbReference type="NCBI Taxonomy" id="1230072"/>
    <lineage>
        <taxon>Eukaryota</taxon>
        <taxon>Fungi</taxon>
        <taxon>Dikarya</taxon>
        <taxon>Basidiomycota</taxon>
        <taxon>Agaricomycotina</taxon>
        <taxon>Tremellomycetes</taxon>
        <taxon>Tremellales</taxon>
        <taxon>Cryptococcaceae</taxon>
        <taxon>Cryptococcus</taxon>
        <taxon>Cryptococcus neoformans species complex</taxon>
    </lineage>
</organism>
<evidence type="ECO:0000313" key="2">
    <source>
        <dbReference type="Proteomes" id="UP000199727"/>
    </source>
</evidence>
<dbReference type="InterPro" id="IPR019410">
    <property type="entry name" value="Methyltransf_16"/>
</dbReference>
<dbReference type="InterPro" id="IPR029063">
    <property type="entry name" value="SAM-dependent_MTases_sf"/>
</dbReference>
<dbReference type="GO" id="GO:0005634">
    <property type="term" value="C:nucleus"/>
    <property type="evidence" value="ECO:0007669"/>
    <property type="project" value="TreeGrafter"/>
</dbReference>
<dbReference type="GO" id="GO:0008757">
    <property type="term" value="F:S-adenosylmethionine-dependent methyltransferase activity"/>
    <property type="evidence" value="ECO:0007669"/>
    <property type="project" value="UniProtKB-ARBA"/>
</dbReference>
<protein>
    <submittedName>
        <fullName evidence="1">Uncharacterized protein</fullName>
    </submittedName>
</protein>
<proteinExistence type="predicted"/>
<dbReference type="PANTHER" id="PTHR14614">
    <property type="entry name" value="HEPATOCELLULAR CARCINOMA-ASSOCIATED ANTIGEN"/>
    <property type="match status" value="1"/>
</dbReference>
<dbReference type="Proteomes" id="UP000199727">
    <property type="component" value="Unassembled WGS sequence"/>
</dbReference>
<dbReference type="Gene3D" id="3.40.50.150">
    <property type="entry name" value="Vaccinia Virus protein VP39"/>
    <property type="match status" value="1"/>
</dbReference>
<comment type="caution">
    <text evidence="1">The sequence shown here is derived from an EMBL/GenBank/DDBJ whole genome shotgun (WGS) entry which is preliminary data.</text>
</comment>
<dbReference type="Pfam" id="PF10294">
    <property type="entry name" value="Methyltransf_16"/>
    <property type="match status" value="1"/>
</dbReference>
<dbReference type="GO" id="GO:0005737">
    <property type="term" value="C:cytoplasm"/>
    <property type="evidence" value="ECO:0007669"/>
    <property type="project" value="TreeGrafter"/>
</dbReference>
<evidence type="ECO:0000313" key="1">
    <source>
        <dbReference type="EMBL" id="OXG21312.1"/>
    </source>
</evidence>
<dbReference type="AlphaFoldDB" id="A0A854QEC7"/>
<dbReference type="EMBL" id="AMKT01000043">
    <property type="protein sequence ID" value="OXG21312.1"/>
    <property type="molecule type" value="Genomic_DNA"/>
</dbReference>
<gene>
    <name evidence="1" type="ORF">C361_03527</name>
</gene>
<reference evidence="1 2" key="1">
    <citation type="submission" date="2017-06" db="EMBL/GenBank/DDBJ databases">
        <title>Global population genomics of the pathogenic fungus Cryptococcus neoformans var. grubii.</title>
        <authorList>
            <person name="Cuomo C."/>
            <person name="Litvintseva A."/>
            <person name="Chen Y."/>
            <person name="Young S."/>
            <person name="Zeng Q."/>
            <person name="Chapman S."/>
            <person name="Gujja S."/>
            <person name="Saif S."/>
            <person name="Birren B."/>
        </authorList>
    </citation>
    <scope>NUCLEOTIDE SEQUENCE [LARGE SCALE GENOMIC DNA]</scope>
    <source>
        <strain evidence="1 2">Tu259-1</strain>
    </source>
</reference>
<sequence length="265" mass="29567">MAMPLPASHTKHLDLLSHPLPQDSSVILPLKQISSSGSTSTGTTGTTLWLSGQVLSSYLSSLPSSMSEKTLRVIELGAGIGYTSLVLASLGYQVTSTDIEPVFSSVLAPNLATGKDQLVRSRLPCNVYARKLDWMDISRLWQGEMSEKDLEWVAEGWDMVVMTDTFYAPQILEPLWNTLIYLSSNSKSSPSLPKEGKGKEKRPPIYIALEARDPVFISRALDIGRQKGFELKKIAVRRVARDVERWGWSREDWEGIEVWKGRWNG</sequence>
<dbReference type="CDD" id="cd02440">
    <property type="entry name" value="AdoMet_MTases"/>
    <property type="match status" value="1"/>
</dbReference>
<accession>A0A854QEC7</accession>
<dbReference type="PANTHER" id="PTHR14614:SF162">
    <property type="entry name" value="EXPRESSED PROTEIN"/>
    <property type="match status" value="1"/>
</dbReference>
<dbReference type="OrthoDB" id="194386at2759"/>
<name>A0A854QEC7_CRYNE</name>